<reference evidence="6" key="1">
    <citation type="journal article" date="2019" name="Int. J. Syst. Evol. Microbiol.">
        <title>The Global Catalogue of Microorganisms (GCM) 10K type strain sequencing project: providing services to taxonomists for standard genome sequencing and annotation.</title>
        <authorList>
            <consortium name="The Broad Institute Genomics Platform"/>
            <consortium name="The Broad Institute Genome Sequencing Center for Infectious Disease"/>
            <person name="Wu L."/>
            <person name="Ma J."/>
        </authorList>
    </citation>
    <scope>NUCLEOTIDE SEQUENCE [LARGE SCALE GENOMIC DNA]</scope>
    <source>
        <strain evidence="6">JCM 17923</strain>
    </source>
</reference>
<evidence type="ECO:0000313" key="5">
    <source>
        <dbReference type="EMBL" id="GAA4371158.1"/>
    </source>
</evidence>
<evidence type="ECO:0000259" key="4">
    <source>
        <dbReference type="PROSITE" id="PS52004"/>
    </source>
</evidence>
<dbReference type="InterPro" id="IPR020841">
    <property type="entry name" value="PKS_Beta-ketoAc_synthase_dom"/>
</dbReference>
<dbReference type="Pfam" id="PF02801">
    <property type="entry name" value="Ketoacyl-synt_C"/>
    <property type="match status" value="1"/>
</dbReference>
<dbReference type="InterPro" id="IPR014031">
    <property type="entry name" value="Ketoacyl_synth_C"/>
</dbReference>
<keyword evidence="2 3" id="KW-0808">Transferase</keyword>
<comment type="caution">
    <text evidence="5">The sequence shown here is derived from an EMBL/GenBank/DDBJ whole genome shotgun (WGS) entry which is preliminary data.</text>
</comment>
<dbReference type="InterPro" id="IPR020615">
    <property type="entry name" value="Thiolase_acyl_enz_int_AS"/>
</dbReference>
<dbReference type="PANTHER" id="PTHR11712:SF347">
    <property type="entry name" value="BETA KETOACYL-ACYL CARRIER PROTEIN SYNTHASE"/>
    <property type="match status" value="1"/>
</dbReference>
<protein>
    <submittedName>
        <fullName evidence="5">Beta-ketoacyl synthase N-terminal-like domain-containing protein</fullName>
    </submittedName>
</protein>
<feature type="domain" description="Ketosynthase family 3 (KS3)" evidence="4">
    <location>
        <begin position="1"/>
        <end position="380"/>
    </location>
</feature>
<dbReference type="PROSITE" id="PS00098">
    <property type="entry name" value="THIOLASE_1"/>
    <property type="match status" value="1"/>
</dbReference>
<dbReference type="Gene3D" id="3.40.47.10">
    <property type="match status" value="2"/>
</dbReference>
<comment type="similarity">
    <text evidence="1 3">Belongs to the thiolase-like superfamily. Beta-ketoacyl-ACP synthases family.</text>
</comment>
<evidence type="ECO:0000256" key="3">
    <source>
        <dbReference type="RuleBase" id="RU003694"/>
    </source>
</evidence>
<name>A0ABP8ISV5_9BACT</name>
<evidence type="ECO:0000313" key="6">
    <source>
        <dbReference type="Proteomes" id="UP001501153"/>
    </source>
</evidence>
<sequence>MAFVAAHNIISPLGTTSAATFEAVLAGRSGVAACQDLLPDQAPVWASRLSPEWHDDQHLEQPGRYTKFEKMLLASITDALRHTSVDAASPRTLFVFSSTKGNIGLLEGGQPGAARVQRASLPYSAQLVSAYFKNPATPVVLSNACISGVTALLYAQRLLRSGAYDAAIVAGADTVSRFVVSGFQAFQALCAAPCKPYSEDRTGINLGEAAATLILMATAPESTAGTGLVRVAGGAVTNDANHISGPSRTGAELAHAISSALSSAQVSPAQVDFISGHGTATIYNDEMEAKAFALAGLRGKPLHSVKGALGHTLGAAGLVESALSIMALTQGRRIPTAGYSQPMTAAALNVSAQPEAASSRWALKTASGFGGCNGALLFERI</sequence>
<dbReference type="InterPro" id="IPR014030">
    <property type="entry name" value="Ketoacyl_synth_N"/>
</dbReference>
<dbReference type="RefSeq" id="WP_345238553.1">
    <property type="nucleotide sequence ID" value="NZ_BAABGZ010000082.1"/>
</dbReference>
<dbReference type="Proteomes" id="UP001501153">
    <property type="component" value="Unassembled WGS sequence"/>
</dbReference>
<dbReference type="SUPFAM" id="SSF53901">
    <property type="entry name" value="Thiolase-like"/>
    <property type="match status" value="1"/>
</dbReference>
<dbReference type="InterPro" id="IPR016039">
    <property type="entry name" value="Thiolase-like"/>
</dbReference>
<dbReference type="SMART" id="SM00825">
    <property type="entry name" value="PKS_KS"/>
    <property type="match status" value="1"/>
</dbReference>
<organism evidence="5 6">
    <name type="scientific">Hymenobacter saemangeumensis</name>
    <dbReference type="NCBI Taxonomy" id="1084522"/>
    <lineage>
        <taxon>Bacteria</taxon>
        <taxon>Pseudomonadati</taxon>
        <taxon>Bacteroidota</taxon>
        <taxon>Cytophagia</taxon>
        <taxon>Cytophagales</taxon>
        <taxon>Hymenobacteraceae</taxon>
        <taxon>Hymenobacter</taxon>
    </lineage>
</organism>
<dbReference type="EMBL" id="BAABGZ010000082">
    <property type="protein sequence ID" value="GAA4371158.1"/>
    <property type="molecule type" value="Genomic_DNA"/>
</dbReference>
<accession>A0ABP8ISV5</accession>
<evidence type="ECO:0000256" key="1">
    <source>
        <dbReference type="ARBA" id="ARBA00008467"/>
    </source>
</evidence>
<proteinExistence type="inferred from homology"/>
<dbReference type="InterPro" id="IPR000794">
    <property type="entry name" value="Beta-ketoacyl_synthase"/>
</dbReference>
<dbReference type="Pfam" id="PF00109">
    <property type="entry name" value="ketoacyl-synt"/>
    <property type="match status" value="1"/>
</dbReference>
<gene>
    <name evidence="5" type="ORF">GCM10023185_46350</name>
</gene>
<keyword evidence="6" id="KW-1185">Reference proteome</keyword>
<evidence type="ECO:0000256" key="2">
    <source>
        <dbReference type="ARBA" id="ARBA00022679"/>
    </source>
</evidence>
<dbReference type="PANTHER" id="PTHR11712">
    <property type="entry name" value="POLYKETIDE SYNTHASE-RELATED"/>
    <property type="match status" value="1"/>
</dbReference>
<dbReference type="PROSITE" id="PS52004">
    <property type="entry name" value="KS3_2"/>
    <property type="match status" value="1"/>
</dbReference>